<proteinExistence type="predicted"/>
<dbReference type="Proteomes" id="UP001150538">
    <property type="component" value="Unassembled WGS sequence"/>
</dbReference>
<dbReference type="GO" id="GO:0051321">
    <property type="term" value="P:meiotic cell cycle"/>
    <property type="evidence" value="ECO:0007669"/>
    <property type="project" value="UniProtKB-KW"/>
</dbReference>
<evidence type="ECO:0000256" key="5">
    <source>
        <dbReference type="ARBA" id="ARBA00023254"/>
    </source>
</evidence>
<reference evidence="8" key="1">
    <citation type="submission" date="2022-07" db="EMBL/GenBank/DDBJ databases">
        <title>Phylogenomic reconstructions and comparative analyses of Kickxellomycotina fungi.</title>
        <authorList>
            <person name="Reynolds N.K."/>
            <person name="Stajich J.E."/>
            <person name="Barry K."/>
            <person name="Grigoriev I.V."/>
            <person name="Crous P."/>
            <person name="Smith M.E."/>
        </authorList>
    </citation>
    <scope>NUCLEOTIDE SEQUENCE</scope>
    <source>
        <strain evidence="8">NBRC 100468</strain>
    </source>
</reference>
<comment type="caution">
    <text evidence="8">The sequence shown here is derived from an EMBL/GenBank/DDBJ whole genome shotgun (WGS) entry which is preliminary data.</text>
</comment>
<dbReference type="InterPro" id="IPR003511">
    <property type="entry name" value="HORMA_dom"/>
</dbReference>
<dbReference type="SUPFAM" id="SSF56019">
    <property type="entry name" value="The spindle assembly checkpoint protein mad2"/>
    <property type="match status" value="1"/>
</dbReference>
<keyword evidence="6" id="KW-0472">Membrane</keyword>
<keyword evidence="3" id="KW-0158">Chromosome</keyword>
<dbReference type="PROSITE" id="PS50815">
    <property type="entry name" value="HORMA"/>
    <property type="match status" value="1"/>
</dbReference>
<dbReference type="AlphaFoldDB" id="A0A9W8A184"/>
<gene>
    <name evidence="8" type="ORF">H4219_002999</name>
</gene>
<organism evidence="8 9">
    <name type="scientific">Mycoemilia scoparia</name>
    <dbReference type="NCBI Taxonomy" id="417184"/>
    <lineage>
        <taxon>Eukaryota</taxon>
        <taxon>Fungi</taxon>
        <taxon>Fungi incertae sedis</taxon>
        <taxon>Zoopagomycota</taxon>
        <taxon>Kickxellomycotina</taxon>
        <taxon>Kickxellomycetes</taxon>
        <taxon>Kickxellales</taxon>
        <taxon>Kickxellaceae</taxon>
        <taxon>Mycoemilia</taxon>
    </lineage>
</organism>
<evidence type="ECO:0000313" key="9">
    <source>
        <dbReference type="Proteomes" id="UP001150538"/>
    </source>
</evidence>
<dbReference type="GO" id="GO:0005634">
    <property type="term" value="C:nucleus"/>
    <property type="evidence" value="ECO:0007669"/>
    <property type="project" value="UniProtKB-SubCell"/>
</dbReference>
<dbReference type="PANTHER" id="PTHR48225:SF7">
    <property type="entry name" value="MEIOSIS-SPECIFIC PROTEIN HOP1"/>
    <property type="match status" value="1"/>
</dbReference>
<dbReference type="EMBL" id="JANBPU010000061">
    <property type="protein sequence ID" value="KAJ1917809.1"/>
    <property type="molecule type" value="Genomic_DNA"/>
</dbReference>
<dbReference type="InterPro" id="IPR036570">
    <property type="entry name" value="HORMA_dom_sf"/>
</dbReference>
<keyword evidence="9" id="KW-1185">Reference proteome</keyword>
<evidence type="ECO:0000313" key="8">
    <source>
        <dbReference type="EMBL" id="KAJ1917809.1"/>
    </source>
</evidence>
<evidence type="ECO:0000256" key="3">
    <source>
        <dbReference type="ARBA" id="ARBA00022454"/>
    </source>
</evidence>
<dbReference type="PANTHER" id="PTHR48225">
    <property type="entry name" value="HORMA DOMAIN-CONTAINING PROTEIN 1"/>
    <property type="match status" value="1"/>
</dbReference>
<evidence type="ECO:0000256" key="2">
    <source>
        <dbReference type="ARBA" id="ARBA00004286"/>
    </source>
</evidence>
<feature type="domain" description="HORMA" evidence="7">
    <location>
        <begin position="5"/>
        <end position="211"/>
    </location>
</feature>
<evidence type="ECO:0000259" key="7">
    <source>
        <dbReference type="PROSITE" id="PS50815"/>
    </source>
</evidence>
<dbReference type="Pfam" id="PF02301">
    <property type="entry name" value="HORMA"/>
    <property type="match status" value="1"/>
</dbReference>
<keyword evidence="4" id="KW-0539">Nucleus</keyword>
<protein>
    <recommendedName>
        <fullName evidence="7">HORMA domain-containing protein</fullName>
    </recommendedName>
</protein>
<keyword evidence="6" id="KW-1133">Transmembrane helix</keyword>
<accession>A0A9W8A184</accession>
<keyword evidence="6" id="KW-0812">Transmembrane</keyword>
<feature type="transmembrane region" description="Helical" evidence="6">
    <location>
        <begin position="7"/>
        <end position="25"/>
    </location>
</feature>
<keyword evidence="5" id="KW-0469">Meiosis</keyword>
<evidence type="ECO:0000256" key="1">
    <source>
        <dbReference type="ARBA" id="ARBA00004123"/>
    </source>
</evidence>
<dbReference type="InterPro" id="IPR051294">
    <property type="entry name" value="HORMA_MeioticProgression"/>
</dbReference>
<sequence>MAQDKKVLNFIQVFLQIIFSTIAYYRELFPQDVFKPASLGGISLHCIKRKVCVEADRFLDWVEKDISRMIANKSIGGVMLGISADQNHPFNLHEFYLFKIQYPSDKGMMDAPPINGLGSHEDVSVSILEESKTLAHRLTMLLDSLDTLPDQKALTMRVYFNGKVADSSQSDQWLLKNVPMTRDPEYTIDKSAVSIPIGWVITPFYSFGLCANSIEDDSEQPLGKIQIEKILDNNNTTTTTAAAAGVSSISSTDYSMMIAFPKSVGLFSDSAPAYPTNKITTNIMDALTKHDDACNCDCGVYISDDTMILPYYMLRNSELPVCHKTKAIPLLYMWPRILQYFEWEFGYK</sequence>
<dbReference type="OrthoDB" id="1928087at2759"/>
<name>A0A9W8A184_9FUNG</name>
<evidence type="ECO:0000256" key="4">
    <source>
        <dbReference type="ARBA" id="ARBA00023242"/>
    </source>
</evidence>
<comment type="subcellular location">
    <subcellularLocation>
        <location evidence="2">Chromosome</location>
    </subcellularLocation>
    <subcellularLocation>
        <location evidence="1">Nucleus</location>
    </subcellularLocation>
</comment>
<dbReference type="Gene3D" id="3.30.900.10">
    <property type="entry name" value="HORMA domain"/>
    <property type="match status" value="1"/>
</dbReference>
<dbReference type="GO" id="GO:0005694">
    <property type="term" value="C:chromosome"/>
    <property type="evidence" value="ECO:0007669"/>
    <property type="project" value="UniProtKB-SubCell"/>
</dbReference>
<evidence type="ECO:0000256" key="6">
    <source>
        <dbReference type="SAM" id="Phobius"/>
    </source>
</evidence>